<sequence length="49" mass="5751">NKVVEQKAKPHRVKRRTDTFKLENITPGQQVQLKEALSQYEDIFAHKSD</sequence>
<evidence type="ECO:0000313" key="2">
    <source>
        <dbReference type="Proteomes" id="UP000789366"/>
    </source>
</evidence>
<feature type="non-terminal residue" evidence="1">
    <location>
        <position position="1"/>
    </location>
</feature>
<keyword evidence="2" id="KW-1185">Reference proteome</keyword>
<dbReference type="EMBL" id="CAJVPW010047945">
    <property type="protein sequence ID" value="CAG8760364.1"/>
    <property type="molecule type" value="Genomic_DNA"/>
</dbReference>
<reference evidence="1" key="1">
    <citation type="submission" date="2021-06" db="EMBL/GenBank/DDBJ databases">
        <authorList>
            <person name="Kallberg Y."/>
            <person name="Tangrot J."/>
            <person name="Rosling A."/>
        </authorList>
    </citation>
    <scope>NUCLEOTIDE SEQUENCE</scope>
    <source>
        <strain evidence="1">28 12/20/2015</strain>
    </source>
</reference>
<organism evidence="1 2">
    <name type="scientific">Cetraspora pellucida</name>
    <dbReference type="NCBI Taxonomy" id="1433469"/>
    <lineage>
        <taxon>Eukaryota</taxon>
        <taxon>Fungi</taxon>
        <taxon>Fungi incertae sedis</taxon>
        <taxon>Mucoromycota</taxon>
        <taxon>Glomeromycotina</taxon>
        <taxon>Glomeromycetes</taxon>
        <taxon>Diversisporales</taxon>
        <taxon>Gigasporaceae</taxon>
        <taxon>Cetraspora</taxon>
    </lineage>
</organism>
<comment type="caution">
    <text evidence="1">The sequence shown here is derived from an EMBL/GenBank/DDBJ whole genome shotgun (WGS) entry which is preliminary data.</text>
</comment>
<proteinExistence type="predicted"/>
<name>A0ACA9QRY1_9GLOM</name>
<accession>A0ACA9QRY1</accession>
<gene>
    <name evidence="1" type="ORF">SPELUC_LOCUS15085</name>
</gene>
<evidence type="ECO:0000313" key="1">
    <source>
        <dbReference type="EMBL" id="CAG8760364.1"/>
    </source>
</evidence>
<protein>
    <submittedName>
        <fullName evidence="1">2649_t:CDS:1</fullName>
    </submittedName>
</protein>
<dbReference type="Proteomes" id="UP000789366">
    <property type="component" value="Unassembled WGS sequence"/>
</dbReference>